<feature type="transmembrane region" description="Helical" evidence="1">
    <location>
        <begin position="64"/>
        <end position="93"/>
    </location>
</feature>
<gene>
    <name evidence="2" type="ORF">ALC60_03629</name>
</gene>
<keyword evidence="1" id="KW-1133">Transmembrane helix</keyword>
<sequence length="105" mass="12205">KILINIFLRLFSNHSLVLFIFIDVLFVFSPFLPHIIDTMLSVNESQLQPSLKIVTEYFIDQERYFYLIILHADVAFFIGSLTMLATGTMLITYMQHVCGMLKIAR</sequence>
<keyword evidence="1" id="KW-0472">Membrane</keyword>
<evidence type="ECO:0000256" key="1">
    <source>
        <dbReference type="SAM" id="Phobius"/>
    </source>
</evidence>
<name>A0A151XBD1_9HYME</name>
<feature type="transmembrane region" description="Helical" evidence="1">
    <location>
        <begin position="16"/>
        <end position="36"/>
    </location>
</feature>
<keyword evidence="1" id="KW-0812">Transmembrane</keyword>
<evidence type="ECO:0000313" key="2">
    <source>
        <dbReference type="EMBL" id="KYQ57667.1"/>
    </source>
</evidence>
<proteinExistence type="predicted"/>
<accession>A0A151XBD1</accession>
<organism evidence="2 3">
    <name type="scientific">Mycetomoellerius zeteki</name>
    <dbReference type="NCBI Taxonomy" id="64791"/>
    <lineage>
        <taxon>Eukaryota</taxon>
        <taxon>Metazoa</taxon>
        <taxon>Ecdysozoa</taxon>
        <taxon>Arthropoda</taxon>
        <taxon>Hexapoda</taxon>
        <taxon>Insecta</taxon>
        <taxon>Pterygota</taxon>
        <taxon>Neoptera</taxon>
        <taxon>Endopterygota</taxon>
        <taxon>Hymenoptera</taxon>
        <taxon>Apocrita</taxon>
        <taxon>Aculeata</taxon>
        <taxon>Formicoidea</taxon>
        <taxon>Formicidae</taxon>
        <taxon>Myrmicinae</taxon>
        <taxon>Mycetomoellerius</taxon>
    </lineage>
</organism>
<dbReference type="Proteomes" id="UP000075809">
    <property type="component" value="Unassembled WGS sequence"/>
</dbReference>
<feature type="non-terminal residue" evidence="2">
    <location>
        <position position="1"/>
    </location>
</feature>
<protein>
    <submittedName>
        <fullName evidence="2">Uncharacterized protein</fullName>
    </submittedName>
</protein>
<dbReference type="AlphaFoldDB" id="A0A151XBD1"/>
<reference evidence="2 3" key="1">
    <citation type="submission" date="2015-09" db="EMBL/GenBank/DDBJ databases">
        <title>Trachymyrmex zeteki WGS genome.</title>
        <authorList>
            <person name="Nygaard S."/>
            <person name="Hu H."/>
            <person name="Boomsma J."/>
            <person name="Zhang G."/>
        </authorList>
    </citation>
    <scope>NUCLEOTIDE SEQUENCE [LARGE SCALE GENOMIC DNA]</scope>
    <source>
        <strain evidence="2">Tzet28-1</strain>
        <tissue evidence="2">Whole body</tissue>
    </source>
</reference>
<dbReference type="EMBL" id="KQ982335">
    <property type="protein sequence ID" value="KYQ57667.1"/>
    <property type="molecule type" value="Genomic_DNA"/>
</dbReference>
<evidence type="ECO:0000313" key="3">
    <source>
        <dbReference type="Proteomes" id="UP000075809"/>
    </source>
</evidence>
<keyword evidence="3" id="KW-1185">Reference proteome</keyword>